<evidence type="ECO:0000313" key="1">
    <source>
        <dbReference type="EMBL" id="KAJ7971859.1"/>
    </source>
</evidence>
<organism evidence="1 2">
    <name type="scientific">Quillaja saponaria</name>
    <name type="common">Soap bark tree</name>
    <dbReference type="NCBI Taxonomy" id="32244"/>
    <lineage>
        <taxon>Eukaryota</taxon>
        <taxon>Viridiplantae</taxon>
        <taxon>Streptophyta</taxon>
        <taxon>Embryophyta</taxon>
        <taxon>Tracheophyta</taxon>
        <taxon>Spermatophyta</taxon>
        <taxon>Magnoliopsida</taxon>
        <taxon>eudicotyledons</taxon>
        <taxon>Gunneridae</taxon>
        <taxon>Pentapetalae</taxon>
        <taxon>rosids</taxon>
        <taxon>fabids</taxon>
        <taxon>Fabales</taxon>
        <taxon>Quillajaceae</taxon>
        <taxon>Quillaja</taxon>
    </lineage>
</organism>
<name>A0AAD7VDP7_QUISA</name>
<dbReference type="AlphaFoldDB" id="A0AAD7VDP7"/>
<gene>
    <name evidence="1" type="ORF">O6P43_009827</name>
</gene>
<dbReference type="KEGG" id="qsa:O6P43_009827"/>
<evidence type="ECO:0000313" key="2">
    <source>
        <dbReference type="Proteomes" id="UP001163823"/>
    </source>
</evidence>
<dbReference type="Proteomes" id="UP001163823">
    <property type="component" value="Chromosome 4"/>
</dbReference>
<reference evidence="1" key="1">
    <citation type="journal article" date="2023" name="Science">
        <title>Elucidation of the pathway for biosynthesis of saponin adjuvants from the soapbark tree.</title>
        <authorList>
            <person name="Reed J."/>
            <person name="Orme A."/>
            <person name="El-Demerdash A."/>
            <person name="Owen C."/>
            <person name="Martin L.B.B."/>
            <person name="Misra R.C."/>
            <person name="Kikuchi S."/>
            <person name="Rejzek M."/>
            <person name="Martin A.C."/>
            <person name="Harkess A."/>
            <person name="Leebens-Mack J."/>
            <person name="Louveau T."/>
            <person name="Stephenson M.J."/>
            <person name="Osbourn A."/>
        </authorList>
    </citation>
    <scope>NUCLEOTIDE SEQUENCE</scope>
    <source>
        <strain evidence="1">S10</strain>
    </source>
</reference>
<protein>
    <submittedName>
        <fullName evidence="1">Uncharacterized protein</fullName>
    </submittedName>
</protein>
<accession>A0AAD7VDP7</accession>
<sequence>MDMVLELLSSEKIVSPSSIADKERIFMFSFRSLHHLRSDFCNVGTSTISFKPKIGVPLRVLIPMQLSYISWFFRDPSQENISIQWIL</sequence>
<keyword evidence="2" id="KW-1185">Reference proteome</keyword>
<dbReference type="EMBL" id="JARAOO010000004">
    <property type="protein sequence ID" value="KAJ7971859.1"/>
    <property type="molecule type" value="Genomic_DNA"/>
</dbReference>
<comment type="caution">
    <text evidence="1">The sequence shown here is derived from an EMBL/GenBank/DDBJ whole genome shotgun (WGS) entry which is preliminary data.</text>
</comment>
<proteinExistence type="predicted"/>